<dbReference type="GO" id="GO:0004820">
    <property type="term" value="F:glycine-tRNA ligase activity"/>
    <property type="evidence" value="ECO:0007669"/>
    <property type="project" value="InterPro"/>
</dbReference>
<feature type="chain" id="PRO_5014906079" description="Glycoside hydrolase family 19 catalytic domain-containing protein" evidence="4">
    <location>
        <begin position="18"/>
        <end position="558"/>
    </location>
</feature>
<dbReference type="EMBL" id="OIVN01004235">
    <property type="protein sequence ID" value="SPD16221.1"/>
    <property type="molecule type" value="Genomic_DNA"/>
</dbReference>
<protein>
    <recommendedName>
        <fullName evidence="5">Glycoside hydrolase family 19 catalytic domain-containing protein</fullName>
    </recommendedName>
</protein>
<reference evidence="6" key="1">
    <citation type="submission" date="2018-02" db="EMBL/GenBank/DDBJ databases">
        <authorList>
            <person name="Cohen D.B."/>
            <person name="Kent A.D."/>
        </authorList>
    </citation>
    <scope>NUCLEOTIDE SEQUENCE</scope>
</reference>
<dbReference type="Pfam" id="PF00182">
    <property type="entry name" value="Glyco_hydro_19"/>
    <property type="match status" value="2"/>
</dbReference>
<dbReference type="SUPFAM" id="SSF53955">
    <property type="entry name" value="Lysozyme-like"/>
    <property type="match status" value="2"/>
</dbReference>
<dbReference type="InterPro" id="IPR015944">
    <property type="entry name" value="Gly-tRNA-synth_bsu"/>
</dbReference>
<dbReference type="GO" id="GO:0008061">
    <property type="term" value="F:chitin binding"/>
    <property type="evidence" value="ECO:0007669"/>
    <property type="project" value="UniProtKB-KW"/>
</dbReference>
<dbReference type="GO" id="GO:0004568">
    <property type="term" value="F:chitinase activity"/>
    <property type="evidence" value="ECO:0007669"/>
    <property type="project" value="InterPro"/>
</dbReference>
<dbReference type="CDD" id="cd00325">
    <property type="entry name" value="chitinase_GH19"/>
    <property type="match status" value="2"/>
</dbReference>
<evidence type="ECO:0000256" key="4">
    <source>
        <dbReference type="SAM" id="SignalP"/>
    </source>
</evidence>
<gene>
    <name evidence="6" type="ORF">FSB_LOCUS44103</name>
</gene>
<dbReference type="GO" id="GO:0005524">
    <property type="term" value="F:ATP binding"/>
    <property type="evidence" value="ECO:0007669"/>
    <property type="project" value="InterPro"/>
</dbReference>
<dbReference type="PANTHER" id="PTHR22595:SF79">
    <property type="entry name" value="CHITINASE 12"/>
    <property type="match status" value="1"/>
</dbReference>
<accession>A0A2N9HX27</accession>
<dbReference type="GO" id="GO:0006426">
    <property type="term" value="P:glycyl-tRNA aminoacylation"/>
    <property type="evidence" value="ECO:0007669"/>
    <property type="project" value="InterPro"/>
</dbReference>
<dbReference type="InterPro" id="IPR006194">
    <property type="entry name" value="Gly-tRNA-synth_heterodimer"/>
</dbReference>
<dbReference type="AlphaFoldDB" id="A0A2N9HX27"/>
<evidence type="ECO:0000256" key="1">
    <source>
        <dbReference type="ARBA" id="ARBA00022669"/>
    </source>
</evidence>
<dbReference type="Pfam" id="PF02092">
    <property type="entry name" value="tRNA_synt_2f"/>
    <property type="match status" value="1"/>
</dbReference>
<keyword evidence="1" id="KW-0147">Chitin-binding</keyword>
<proteinExistence type="predicted"/>
<feature type="domain" description="Glycoside hydrolase family 19 catalytic" evidence="5">
    <location>
        <begin position="439"/>
        <end position="556"/>
    </location>
</feature>
<dbReference type="PROSITE" id="PS50861">
    <property type="entry name" value="AA_TRNA_LIGASE_II_GLYAB"/>
    <property type="match status" value="1"/>
</dbReference>
<feature type="domain" description="Glycoside hydrolase family 19 catalytic" evidence="5">
    <location>
        <begin position="48"/>
        <end position="268"/>
    </location>
</feature>
<dbReference type="InterPro" id="IPR000726">
    <property type="entry name" value="Glyco_hydro_19_cat"/>
</dbReference>
<evidence type="ECO:0000256" key="2">
    <source>
        <dbReference type="ARBA" id="ARBA00022821"/>
    </source>
</evidence>
<evidence type="ECO:0000259" key="5">
    <source>
        <dbReference type="Pfam" id="PF00182"/>
    </source>
</evidence>
<dbReference type="InterPro" id="IPR023346">
    <property type="entry name" value="Lysozyme-like_dom_sf"/>
</dbReference>
<evidence type="ECO:0000313" key="6">
    <source>
        <dbReference type="EMBL" id="SPD16221.1"/>
    </source>
</evidence>
<evidence type="ECO:0000256" key="3">
    <source>
        <dbReference type="ARBA" id="ARBA00023157"/>
    </source>
</evidence>
<name>A0A2N9HX27_FAGSY</name>
<feature type="signal peptide" evidence="4">
    <location>
        <begin position="1"/>
        <end position="17"/>
    </location>
</feature>
<dbReference type="GO" id="GO:0016998">
    <property type="term" value="P:cell wall macromolecule catabolic process"/>
    <property type="evidence" value="ECO:0007669"/>
    <property type="project" value="InterPro"/>
</dbReference>
<organism evidence="6">
    <name type="scientific">Fagus sylvatica</name>
    <name type="common">Beechnut</name>
    <dbReference type="NCBI Taxonomy" id="28930"/>
    <lineage>
        <taxon>Eukaryota</taxon>
        <taxon>Viridiplantae</taxon>
        <taxon>Streptophyta</taxon>
        <taxon>Embryophyta</taxon>
        <taxon>Tracheophyta</taxon>
        <taxon>Spermatophyta</taxon>
        <taxon>Magnoliopsida</taxon>
        <taxon>eudicotyledons</taxon>
        <taxon>Gunneridae</taxon>
        <taxon>Pentapetalae</taxon>
        <taxon>rosids</taxon>
        <taxon>fabids</taxon>
        <taxon>Fagales</taxon>
        <taxon>Fagaceae</taxon>
        <taxon>Fagus</taxon>
    </lineage>
</organism>
<sequence>MKFLIVFLFLSTVGVLAEQRGETSGTEDYPQSHQSEPTLKACFPNRANVTYCDGSSIYTYDAFAEAADTFGGFGTTGEEETRKREIAAFLAQTAYATAGGPENTTDDPYSWGYCHLEEQNTTLNDYCVTSTNWPCTTDQKYYGRGPIQLRYNTYYGRAGSDLGLDVDLLNDPDELVNNAVISFKSALWYWTNSHSPNPSCHDVMTNQWVRNLDDVIAGRVEGFGLTTNIIDGENECGIGTDERVEKRIGFYKAFCDILGVSYGDNLDCYTQKPYNWSPCNEYLGGNNLIRSSVAEALFEITLTRFSGDILPATDAGIVLSIADRLASLVGLFASGCQLSSTNDPFGLRRISYGLVQVLVEKDRNLDLKQALELAAEVQHIKVDASTIDDVHQFVTRRLEQFLGISSEVVRSVLAERANLPSLAAKSANKIPELPGGTALNTYYGRAGSDLGLDVDLLNDPDELVNNAVLSFKSALWYWTNSHSPNPSCHDVMTNQWVRNLDDVIAGRVEGFGLTTNIIDGENECGIGTDERVEKRIGFYTAFCDILGVSYGDNLDCYT</sequence>
<dbReference type="GO" id="GO:0050832">
    <property type="term" value="P:defense response to fungus"/>
    <property type="evidence" value="ECO:0007669"/>
    <property type="project" value="TreeGrafter"/>
</dbReference>
<keyword evidence="4" id="KW-0732">Signal</keyword>
<dbReference type="GO" id="GO:0006032">
    <property type="term" value="P:chitin catabolic process"/>
    <property type="evidence" value="ECO:0007669"/>
    <property type="project" value="InterPro"/>
</dbReference>
<dbReference type="PANTHER" id="PTHR22595">
    <property type="entry name" value="CHITINASE-RELATED"/>
    <property type="match status" value="1"/>
</dbReference>
<dbReference type="Gene3D" id="3.30.20.10">
    <property type="entry name" value="Endochitinase, domain 2"/>
    <property type="match status" value="1"/>
</dbReference>
<keyword evidence="2" id="KW-0611">Plant defense</keyword>
<dbReference type="Gene3D" id="1.10.530.10">
    <property type="match status" value="2"/>
</dbReference>
<keyword evidence="3" id="KW-1015">Disulfide bond</keyword>
<dbReference type="GO" id="GO:0005737">
    <property type="term" value="C:cytoplasm"/>
    <property type="evidence" value="ECO:0007669"/>
    <property type="project" value="InterPro"/>
</dbReference>